<accession>A0A316W2L9</accession>
<dbReference type="AlphaFoldDB" id="A0A316W2L9"/>
<keyword evidence="2" id="KW-0732">Signal</keyword>
<evidence type="ECO:0000256" key="1">
    <source>
        <dbReference type="SAM" id="MobiDB-lite"/>
    </source>
</evidence>
<feature type="signal peptide" evidence="2">
    <location>
        <begin position="1"/>
        <end position="28"/>
    </location>
</feature>
<dbReference type="RefSeq" id="XP_025371276.1">
    <property type="nucleotide sequence ID" value="XM_025517373.1"/>
</dbReference>
<name>A0A316W2L9_9BASI</name>
<evidence type="ECO:0000313" key="3">
    <source>
        <dbReference type="EMBL" id="PWN44116.1"/>
    </source>
</evidence>
<organism evidence="3 4">
    <name type="scientific">Ceraceosorus guamensis</name>
    <dbReference type="NCBI Taxonomy" id="1522189"/>
    <lineage>
        <taxon>Eukaryota</taxon>
        <taxon>Fungi</taxon>
        <taxon>Dikarya</taxon>
        <taxon>Basidiomycota</taxon>
        <taxon>Ustilaginomycotina</taxon>
        <taxon>Exobasidiomycetes</taxon>
        <taxon>Ceraceosorales</taxon>
        <taxon>Ceraceosoraceae</taxon>
        <taxon>Ceraceosorus</taxon>
    </lineage>
</organism>
<gene>
    <name evidence="3" type="ORF">IE81DRAFT_48152</name>
</gene>
<dbReference type="EMBL" id="KZ819364">
    <property type="protein sequence ID" value="PWN44116.1"/>
    <property type="molecule type" value="Genomic_DNA"/>
</dbReference>
<protein>
    <submittedName>
        <fullName evidence="3">Uncharacterized protein</fullName>
    </submittedName>
</protein>
<feature type="region of interest" description="Disordered" evidence="1">
    <location>
        <begin position="30"/>
        <end position="54"/>
    </location>
</feature>
<dbReference type="InParanoid" id="A0A316W2L9"/>
<keyword evidence="4" id="KW-1185">Reference proteome</keyword>
<sequence>MLLKSTVLTYAGLVVCVLAGVLQVGATAQNDGKDQLSPRASPSDSDEGTWKKHDKKWCHPDCDIPELRQYHDCVGCP</sequence>
<dbReference type="Proteomes" id="UP000245783">
    <property type="component" value="Unassembled WGS sequence"/>
</dbReference>
<evidence type="ECO:0000313" key="4">
    <source>
        <dbReference type="Proteomes" id="UP000245783"/>
    </source>
</evidence>
<proteinExistence type="predicted"/>
<reference evidence="3 4" key="1">
    <citation type="journal article" date="2018" name="Mol. Biol. Evol.">
        <title>Broad Genomic Sampling Reveals a Smut Pathogenic Ancestry of the Fungal Clade Ustilaginomycotina.</title>
        <authorList>
            <person name="Kijpornyongpan T."/>
            <person name="Mondo S.J."/>
            <person name="Barry K."/>
            <person name="Sandor L."/>
            <person name="Lee J."/>
            <person name="Lipzen A."/>
            <person name="Pangilinan J."/>
            <person name="LaButti K."/>
            <person name="Hainaut M."/>
            <person name="Henrissat B."/>
            <person name="Grigoriev I.V."/>
            <person name="Spatafora J.W."/>
            <person name="Aime M.C."/>
        </authorList>
    </citation>
    <scope>NUCLEOTIDE SEQUENCE [LARGE SCALE GENOMIC DNA]</scope>
    <source>
        <strain evidence="3 4">MCA 4658</strain>
    </source>
</reference>
<feature type="chain" id="PRO_5016298059" evidence="2">
    <location>
        <begin position="29"/>
        <end position="77"/>
    </location>
</feature>
<evidence type="ECO:0000256" key="2">
    <source>
        <dbReference type="SAM" id="SignalP"/>
    </source>
</evidence>
<dbReference type="GeneID" id="37039243"/>